<dbReference type="AlphaFoldDB" id="A0A9Q1KK67"/>
<keyword evidence="2" id="KW-1185">Reference proteome</keyword>
<evidence type="ECO:0000313" key="2">
    <source>
        <dbReference type="Proteomes" id="UP001153076"/>
    </source>
</evidence>
<dbReference type="OrthoDB" id="1468745at2759"/>
<name>A0A9Q1KK67_9CARY</name>
<dbReference type="EMBL" id="JAKOGI010000097">
    <property type="protein sequence ID" value="KAJ8444460.1"/>
    <property type="molecule type" value="Genomic_DNA"/>
</dbReference>
<proteinExistence type="predicted"/>
<comment type="caution">
    <text evidence="1">The sequence shown here is derived from an EMBL/GenBank/DDBJ whole genome shotgun (WGS) entry which is preliminary data.</text>
</comment>
<dbReference type="Proteomes" id="UP001153076">
    <property type="component" value="Unassembled WGS sequence"/>
</dbReference>
<protein>
    <submittedName>
        <fullName evidence="1">Uncharacterized protein</fullName>
    </submittedName>
</protein>
<gene>
    <name evidence="1" type="ORF">Cgig2_024024</name>
</gene>
<sequence>MSTMTDTIMQQVTKQMKKAMEATNSARPLPHFDYMPTTGCEPSYRHVPVALHHHSDEVREVACPDRNDRSRGENCDWSIGMDAIQSQYTDGGEGAPNGKKATADDLLTETTQCTETGPRFLRKEREPAWLKPREEECFTEIVATIACGYEKGITRSAWKA</sequence>
<organism evidence="1 2">
    <name type="scientific">Carnegiea gigantea</name>
    <dbReference type="NCBI Taxonomy" id="171969"/>
    <lineage>
        <taxon>Eukaryota</taxon>
        <taxon>Viridiplantae</taxon>
        <taxon>Streptophyta</taxon>
        <taxon>Embryophyta</taxon>
        <taxon>Tracheophyta</taxon>
        <taxon>Spermatophyta</taxon>
        <taxon>Magnoliopsida</taxon>
        <taxon>eudicotyledons</taxon>
        <taxon>Gunneridae</taxon>
        <taxon>Pentapetalae</taxon>
        <taxon>Caryophyllales</taxon>
        <taxon>Cactineae</taxon>
        <taxon>Cactaceae</taxon>
        <taxon>Cactoideae</taxon>
        <taxon>Echinocereeae</taxon>
        <taxon>Carnegiea</taxon>
    </lineage>
</organism>
<accession>A0A9Q1KK67</accession>
<reference evidence="1" key="1">
    <citation type="submission" date="2022-04" db="EMBL/GenBank/DDBJ databases">
        <title>Carnegiea gigantea Genome sequencing and assembly v2.</title>
        <authorList>
            <person name="Copetti D."/>
            <person name="Sanderson M.J."/>
            <person name="Burquez A."/>
            <person name="Wojciechowski M.F."/>
        </authorList>
    </citation>
    <scope>NUCLEOTIDE SEQUENCE</scope>
    <source>
        <strain evidence="1">SGP5-SGP5p</strain>
        <tissue evidence="1">Aerial part</tissue>
    </source>
</reference>
<evidence type="ECO:0000313" key="1">
    <source>
        <dbReference type="EMBL" id="KAJ8444460.1"/>
    </source>
</evidence>